<keyword evidence="3" id="KW-1185">Reference proteome</keyword>
<dbReference type="PANTHER" id="PTHR36110">
    <property type="entry name" value="RING-CLEAVING DIOXYGENASE MHQE-RELATED"/>
    <property type="match status" value="1"/>
</dbReference>
<dbReference type="RefSeq" id="WP_091566931.1">
    <property type="nucleotide sequence ID" value="NZ_FMZA01000004.1"/>
</dbReference>
<evidence type="ECO:0000313" key="2">
    <source>
        <dbReference type="EMBL" id="SDC20051.1"/>
    </source>
</evidence>
<dbReference type="AlphaFoldDB" id="A0A1G6JN02"/>
<proteinExistence type="predicted"/>
<evidence type="ECO:0000259" key="1">
    <source>
        <dbReference type="PROSITE" id="PS51819"/>
    </source>
</evidence>
<dbReference type="Gene3D" id="3.10.180.10">
    <property type="entry name" value="2,3-Dihydroxybiphenyl 1,2-Dioxygenase, domain 1"/>
    <property type="match status" value="2"/>
</dbReference>
<dbReference type="STRING" id="1236220.SAMN04488112_104111"/>
<name>A0A1G6JN02_9BACL</name>
<dbReference type="Pfam" id="PF00903">
    <property type="entry name" value="Glyoxalase"/>
    <property type="match status" value="2"/>
</dbReference>
<accession>A0A1G6JN02</accession>
<protein>
    <submittedName>
        <fullName evidence="2">Glyoxalase family protein</fullName>
    </submittedName>
</protein>
<dbReference type="InterPro" id="IPR037523">
    <property type="entry name" value="VOC_core"/>
</dbReference>
<dbReference type="SUPFAM" id="SSF54593">
    <property type="entry name" value="Glyoxalase/Bleomycin resistance protein/Dihydroxybiphenyl dioxygenase"/>
    <property type="match status" value="1"/>
</dbReference>
<organism evidence="2 3">
    <name type="scientific">Melghirimyces thermohalophilus</name>
    <dbReference type="NCBI Taxonomy" id="1236220"/>
    <lineage>
        <taxon>Bacteria</taxon>
        <taxon>Bacillati</taxon>
        <taxon>Bacillota</taxon>
        <taxon>Bacilli</taxon>
        <taxon>Bacillales</taxon>
        <taxon>Thermoactinomycetaceae</taxon>
        <taxon>Melghirimyces</taxon>
    </lineage>
</organism>
<dbReference type="PANTHER" id="PTHR36110:SF2">
    <property type="entry name" value="RING-CLEAVING DIOXYGENASE MHQE-RELATED"/>
    <property type="match status" value="1"/>
</dbReference>
<evidence type="ECO:0000313" key="3">
    <source>
        <dbReference type="Proteomes" id="UP000199387"/>
    </source>
</evidence>
<feature type="domain" description="VOC" evidence="1">
    <location>
        <begin position="152"/>
        <end position="269"/>
    </location>
</feature>
<dbReference type="InterPro" id="IPR029068">
    <property type="entry name" value="Glyas_Bleomycin-R_OHBP_Dase"/>
</dbReference>
<dbReference type="InterPro" id="IPR004360">
    <property type="entry name" value="Glyas_Fos-R_dOase_dom"/>
</dbReference>
<dbReference type="CDD" id="cd08347">
    <property type="entry name" value="PcpA_C_like"/>
    <property type="match status" value="1"/>
</dbReference>
<gene>
    <name evidence="2" type="ORF">SAMN04488112_104111</name>
</gene>
<dbReference type="InterPro" id="IPR052537">
    <property type="entry name" value="Extradiol_RC_dioxygenase"/>
</dbReference>
<feature type="domain" description="VOC" evidence="1">
    <location>
        <begin position="7"/>
        <end position="131"/>
    </location>
</feature>
<dbReference type="OrthoDB" id="9785698at2"/>
<dbReference type="CDD" id="cd08346">
    <property type="entry name" value="PcpA_N_like"/>
    <property type="match status" value="1"/>
</dbReference>
<sequence length="316" mass="35114">MSKQTAGVHHITAIVGHPQENVDFYAGVLGLRLVKKTVNFDDPGTYHFYFGNESGQPGTIMTFFPWPGARQGRVGAGQVGVTTFLVPEGSLGFWKERLDSFGVSVMETERFGEKFLQFDDPHGLKLELVARKEGPQSKWSFNGVPAEKAIKGFGGGILCSAHPARTMELMESVMGMDKVEEDESFIRFRTSGELGSVIDVMKNAPGPGRMGAGVVHHIAWSAVDGEDQVQWKQLLEREGYHPTPVQDRQYFTSIYFREAGGILFEIATDPPGFDLDEPLEALGEKLKLPPWLEPHRDKIEQVLLPIEVRERKADGK</sequence>
<dbReference type="EMBL" id="FMZA01000004">
    <property type="protein sequence ID" value="SDC20051.1"/>
    <property type="molecule type" value="Genomic_DNA"/>
</dbReference>
<reference evidence="2 3" key="1">
    <citation type="submission" date="2016-10" db="EMBL/GenBank/DDBJ databases">
        <authorList>
            <person name="de Groot N.N."/>
        </authorList>
    </citation>
    <scope>NUCLEOTIDE SEQUENCE [LARGE SCALE GENOMIC DNA]</scope>
    <source>
        <strain evidence="2 3">DSM 45514</strain>
    </source>
</reference>
<dbReference type="Proteomes" id="UP000199387">
    <property type="component" value="Unassembled WGS sequence"/>
</dbReference>
<dbReference type="PROSITE" id="PS51819">
    <property type="entry name" value="VOC"/>
    <property type="match status" value="2"/>
</dbReference>